<reference evidence="8 9" key="1">
    <citation type="submission" date="2019-04" db="EMBL/GenBank/DDBJ databases">
        <authorList>
            <person name="Alioto T."/>
            <person name="Alioto T."/>
        </authorList>
    </citation>
    <scope>NUCLEOTIDE SEQUENCE [LARGE SCALE GENOMIC DNA]</scope>
</reference>
<dbReference type="Proteomes" id="UP000662637">
    <property type="component" value="Unassembled WGS sequence"/>
</dbReference>
<comment type="subcellular location">
    <subcellularLocation>
        <location evidence="1">Membrane</location>
        <topology evidence="1">Multi-pass membrane protein</topology>
    </subcellularLocation>
</comment>
<dbReference type="InterPro" id="IPR053958">
    <property type="entry name" value="HMGCR/SNAP/NPC1-like_SSD"/>
</dbReference>
<dbReference type="Pfam" id="PF03176">
    <property type="entry name" value="MMPL"/>
    <property type="match status" value="1"/>
</dbReference>
<dbReference type="PANTHER" id="PTHR46687">
    <property type="entry name" value="PROTEIN DISPATCHED HOMOLOG 3"/>
    <property type="match status" value="1"/>
</dbReference>
<dbReference type="PANTHER" id="PTHR46687:SF1">
    <property type="entry name" value="PROTEIN DISPATCHED HOMOLOG 3"/>
    <property type="match status" value="1"/>
</dbReference>
<dbReference type="GO" id="GO:0016020">
    <property type="term" value="C:membrane"/>
    <property type="evidence" value="ECO:0007669"/>
    <property type="project" value="UniProtKB-SubCell"/>
</dbReference>
<feature type="transmembrane region" description="Helical" evidence="5">
    <location>
        <begin position="848"/>
        <end position="878"/>
    </location>
</feature>
<proteinExistence type="predicted"/>
<evidence type="ECO:0000259" key="6">
    <source>
        <dbReference type="PROSITE" id="PS50156"/>
    </source>
</evidence>
<evidence type="ECO:0000256" key="3">
    <source>
        <dbReference type="ARBA" id="ARBA00022989"/>
    </source>
</evidence>
<reference evidence="7" key="2">
    <citation type="submission" date="2020-08" db="EMBL/GenBank/DDBJ databases">
        <authorList>
            <person name="Shumante A."/>
            <person name="Zimin A.V."/>
            <person name="Puiu D."/>
            <person name="Salzberg S.L."/>
        </authorList>
    </citation>
    <scope>NUCLEOTIDE SEQUENCE</scope>
    <source>
        <strain evidence="7">WC2-LM</strain>
        <tissue evidence="7">Liver</tissue>
    </source>
</reference>
<evidence type="ECO:0000313" key="7">
    <source>
        <dbReference type="EMBL" id="KAF7466775.1"/>
    </source>
</evidence>
<feature type="domain" description="SSD" evidence="6">
    <location>
        <begin position="111"/>
        <end position="216"/>
    </location>
</feature>
<keyword evidence="4 5" id="KW-0472">Membrane</keyword>
<dbReference type="EMBL" id="WJEC01007829">
    <property type="protein sequence ID" value="KAF7466775.1"/>
    <property type="molecule type" value="Genomic_DNA"/>
</dbReference>
<gene>
    <name evidence="7" type="ORF">GHT09_001931</name>
    <name evidence="8" type="ORF">MONAX_5E035975</name>
</gene>
<dbReference type="Gene3D" id="1.20.1640.10">
    <property type="entry name" value="Multidrug efflux transporter AcrB transmembrane domain"/>
    <property type="match status" value="2"/>
</dbReference>
<dbReference type="FunFam" id="1.20.1640.10:FF:000022">
    <property type="entry name" value="Dispatched RND transporter family member 3"/>
    <property type="match status" value="1"/>
</dbReference>
<dbReference type="Proteomes" id="UP000335636">
    <property type="component" value="Unassembled WGS sequence"/>
</dbReference>
<dbReference type="InterPro" id="IPR042480">
    <property type="entry name" value="DISP3"/>
</dbReference>
<dbReference type="SUPFAM" id="SSF82866">
    <property type="entry name" value="Multidrug efflux transporter AcrB transmembrane domain"/>
    <property type="match status" value="2"/>
</dbReference>
<keyword evidence="9" id="KW-1185">Reference proteome</keyword>
<protein>
    <recommendedName>
        <fullName evidence="6">SSD domain-containing protein</fullName>
    </recommendedName>
</protein>
<name>A0A5E4BW33_MARMO</name>
<dbReference type="InterPro" id="IPR053954">
    <property type="entry name" value="DUF7023"/>
</dbReference>
<dbReference type="Pfam" id="PF22894">
    <property type="entry name" value="DUF7023"/>
    <property type="match status" value="1"/>
</dbReference>
<evidence type="ECO:0000256" key="5">
    <source>
        <dbReference type="SAM" id="Phobius"/>
    </source>
</evidence>
<dbReference type="PROSITE" id="PS50156">
    <property type="entry name" value="SSD"/>
    <property type="match status" value="1"/>
</dbReference>
<feature type="transmembrane region" description="Helical" evidence="5">
    <location>
        <begin position="159"/>
        <end position="179"/>
    </location>
</feature>
<dbReference type="InterPro" id="IPR000731">
    <property type="entry name" value="SSD"/>
</dbReference>
<evidence type="ECO:0000256" key="2">
    <source>
        <dbReference type="ARBA" id="ARBA00022692"/>
    </source>
</evidence>
<sequence length="955" mass="103302">MGCAHAAQPCETECPAARFRVSFAMDDWGLEGGPGSGSIYKVQVLYGGTDLFDYEVRRTFNNDMLLAFISSSCIAALVYVLTSCSVFLSFFGIASIGLSCLVALFLYHVVFGVQYLGILNGVAAFVIVGIGVDDVFVFINTYRQATHLEDPQLRMVHTIQTAGKATFFTSLTTAAAYAANVFSQIPAVHDFGLFMSLIVSCCWLAVLFTMPAALGLWSLYVAPLESSCQASCHQKCSRKSSLHFPGDVFATPERAGGSPGQGPMPYLDDDIPLLSVEEEPVSLELGDVSLVSMPPEGLQPCPGRGSRDQLLVQLQELLNHWALWSAVKSRWVVMGLFVSILVLSLVFASRLRPASRAPLLFRPDTNIQVLLDLKYNLSAEGISCITCSDSLGTVYISKVKSKGHPAIYRLSLNASLPAPWQAVAPGDGEVPSFQVYRAPFGDFTKKLTACMSTVGLLPAASPVHKWMLTAVACDARRGWKFDFSFYVATKEQQHTRKLYFAQSHKPPFHGRVCGAPPGCLLSASPDGPTKGFFYVPSERVPKARLSATFGFNPCVNTGCGKPAVRPLVDTGAMVFVVFGIIGLNRTRQVDNHVIGDPGSVVYDSSFDLFKEIGHLCRLCKTIAGNPELVKPGGAQCLPSGYSISSFLQMLHPECRELPEPNLLPGQLSHGAVGVKEGRVQWISMAFESTTYKGKSSFQTHSDYLRWEGFLRQQLQSFPEGSALRRGFQTCEHWKQIFMEIIGVQSALYGLALSLLICVAAVAVFTTHILLLLPVLLSILGIVCLVVTIMYWSGWEMGAVEAISLSILVGSSVDYCVHLVEGYLLAGENLPPHQAEDARSQRQWRTLEAVRHVGVAIVSSALTTVIATVPLFFCIIAPFAKFGKIVALNTGVSILYTLTVSTALLGIMAPSSFTRTRTSFLKALGAVLLAGALGLGTCLVLLRSGYKIPLPSGAAL</sequence>
<feature type="transmembrane region" description="Helical" evidence="5">
    <location>
        <begin position="884"/>
        <end position="907"/>
    </location>
</feature>
<evidence type="ECO:0000256" key="4">
    <source>
        <dbReference type="ARBA" id="ARBA00023136"/>
    </source>
</evidence>
<evidence type="ECO:0000313" key="9">
    <source>
        <dbReference type="Proteomes" id="UP000335636"/>
    </source>
</evidence>
<feature type="transmembrane region" description="Helical" evidence="5">
    <location>
        <begin position="117"/>
        <end position="139"/>
    </location>
</feature>
<dbReference type="Pfam" id="PF12349">
    <property type="entry name" value="Sterol-sensing"/>
    <property type="match status" value="1"/>
</dbReference>
<accession>A0A5E4BW33</accession>
<feature type="transmembrane region" description="Helical" evidence="5">
    <location>
        <begin position="770"/>
        <end position="791"/>
    </location>
</feature>
<feature type="transmembrane region" description="Helical" evidence="5">
    <location>
        <begin position="87"/>
        <end position="110"/>
    </location>
</feature>
<dbReference type="EMBL" id="CABDUW010000665">
    <property type="protein sequence ID" value="VTJ73201.1"/>
    <property type="molecule type" value="Genomic_DNA"/>
</dbReference>
<dbReference type="InterPro" id="IPR004869">
    <property type="entry name" value="MMPL_dom"/>
</dbReference>
<evidence type="ECO:0000313" key="8">
    <source>
        <dbReference type="EMBL" id="VTJ73201.1"/>
    </source>
</evidence>
<organism evidence="8 9">
    <name type="scientific">Marmota monax</name>
    <name type="common">Woodchuck</name>
    <dbReference type="NCBI Taxonomy" id="9995"/>
    <lineage>
        <taxon>Eukaryota</taxon>
        <taxon>Metazoa</taxon>
        <taxon>Chordata</taxon>
        <taxon>Craniata</taxon>
        <taxon>Vertebrata</taxon>
        <taxon>Euteleostomi</taxon>
        <taxon>Mammalia</taxon>
        <taxon>Eutheria</taxon>
        <taxon>Euarchontoglires</taxon>
        <taxon>Glires</taxon>
        <taxon>Rodentia</taxon>
        <taxon>Sciuromorpha</taxon>
        <taxon>Sciuridae</taxon>
        <taxon>Xerinae</taxon>
        <taxon>Marmotini</taxon>
        <taxon>Marmota</taxon>
    </lineage>
</organism>
<evidence type="ECO:0000256" key="1">
    <source>
        <dbReference type="ARBA" id="ARBA00004141"/>
    </source>
</evidence>
<keyword evidence="2 5" id="KW-0812">Transmembrane</keyword>
<keyword evidence="3 5" id="KW-1133">Transmembrane helix</keyword>
<feature type="transmembrane region" description="Helical" evidence="5">
    <location>
        <begin position="746"/>
        <end position="764"/>
    </location>
</feature>
<dbReference type="GO" id="GO:0005737">
    <property type="term" value="C:cytoplasm"/>
    <property type="evidence" value="ECO:0007669"/>
    <property type="project" value="TreeGrafter"/>
</dbReference>
<feature type="transmembrane region" description="Helical" evidence="5">
    <location>
        <begin position="64"/>
        <end position="81"/>
    </location>
</feature>
<feature type="transmembrane region" description="Helical" evidence="5">
    <location>
        <begin position="331"/>
        <end position="348"/>
    </location>
</feature>
<feature type="transmembrane region" description="Helical" evidence="5">
    <location>
        <begin position="919"/>
        <end position="941"/>
    </location>
</feature>
<feature type="transmembrane region" description="Helical" evidence="5">
    <location>
        <begin position="191"/>
        <end position="217"/>
    </location>
</feature>
<dbReference type="AlphaFoldDB" id="A0A5E4BW33"/>